<proteinExistence type="predicted"/>
<dbReference type="InterPro" id="IPR022139">
    <property type="entry name" value="Fam-L/Fam-M-like_plasmodium"/>
</dbReference>
<dbReference type="AlphaFoldDB" id="A0A0J9SYC3"/>
<name>A0A0J9SYC3_PLAV1</name>
<dbReference type="EMBL" id="KQ234786">
    <property type="protein sequence ID" value="KMZ87791.1"/>
    <property type="molecule type" value="Genomic_DNA"/>
</dbReference>
<dbReference type="Proteomes" id="UP000053327">
    <property type="component" value="Unassembled WGS sequence"/>
</dbReference>
<organism evidence="1 2">
    <name type="scientific">Plasmodium vivax (strain Brazil I)</name>
    <dbReference type="NCBI Taxonomy" id="1033975"/>
    <lineage>
        <taxon>Eukaryota</taxon>
        <taxon>Sar</taxon>
        <taxon>Alveolata</taxon>
        <taxon>Apicomplexa</taxon>
        <taxon>Aconoidasida</taxon>
        <taxon>Haemosporida</taxon>
        <taxon>Plasmodiidae</taxon>
        <taxon>Plasmodium</taxon>
        <taxon>Plasmodium (Plasmodium)</taxon>
    </lineage>
</organism>
<feature type="non-terminal residue" evidence="1">
    <location>
        <position position="1"/>
    </location>
</feature>
<sequence>KSLENIYKQDKSWNTKFYRLLARHEQLRRLESTKFTEKLSERRPYTEKTNVSDNIKTYSHVKRNVSNNIDIYMKNYKRRYGK</sequence>
<evidence type="ECO:0000313" key="1">
    <source>
        <dbReference type="EMBL" id="KMZ87791.1"/>
    </source>
</evidence>
<gene>
    <name evidence="1" type="ORF">PVBG_05043</name>
</gene>
<accession>A0A0J9SYC3</accession>
<reference evidence="1 2" key="1">
    <citation type="submission" date="2011-08" db="EMBL/GenBank/DDBJ databases">
        <title>The Genome Sequence of Plasmodium vivax Brazil I.</title>
        <authorList>
            <consortium name="The Broad Institute Genome Sequencing Platform"/>
            <consortium name="The Broad Institute Genome Sequencing Center for Infectious Disease"/>
            <person name="Neafsey D."/>
            <person name="Carlton J."/>
            <person name="Barnwell J."/>
            <person name="Collins W."/>
            <person name="Escalante A."/>
            <person name="Mullikin J."/>
            <person name="Saul A."/>
            <person name="Guigo R."/>
            <person name="Camara F."/>
            <person name="Young S.K."/>
            <person name="Zeng Q."/>
            <person name="Gargeya S."/>
            <person name="Fitzgerald M."/>
            <person name="Haas B."/>
            <person name="Abouelleil A."/>
            <person name="Alvarado L."/>
            <person name="Arachchi H.M."/>
            <person name="Berlin A."/>
            <person name="Brown A."/>
            <person name="Chapman S.B."/>
            <person name="Chen Z."/>
            <person name="Dunbar C."/>
            <person name="Freedman E."/>
            <person name="Gearin G."/>
            <person name="Gellesch M."/>
            <person name="Goldberg J."/>
            <person name="Griggs A."/>
            <person name="Gujja S."/>
            <person name="Heiman D."/>
            <person name="Howarth C."/>
            <person name="Larson L."/>
            <person name="Lui A."/>
            <person name="MacDonald P.J.P."/>
            <person name="Montmayeur A."/>
            <person name="Murphy C."/>
            <person name="Neiman D."/>
            <person name="Pearson M."/>
            <person name="Priest M."/>
            <person name="Roberts A."/>
            <person name="Saif S."/>
            <person name="Shea T."/>
            <person name="Shenoy N."/>
            <person name="Sisk P."/>
            <person name="Stolte C."/>
            <person name="Sykes S."/>
            <person name="Wortman J."/>
            <person name="Nusbaum C."/>
            <person name="Birren B."/>
        </authorList>
    </citation>
    <scope>NUCLEOTIDE SEQUENCE [LARGE SCALE GENOMIC DNA]</scope>
    <source>
        <strain evidence="1 2">Brazil I</strain>
    </source>
</reference>
<protein>
    <submittedName>
        <fullName evidence="1">Uncharacterized protein</fullName>
    </submittedName>
</protein>
<dbReference type="Pfam" id="PF12420">
    <property type="entry name" value="DUF3671"/>
    <property type="match status" value="1"/>
</dbReference>
<evidence type="ECO:0000313" key="2">
    <source>
        <dbReference type="Proteomes" id="UP000053327"/>
    </source>
</evidence>